<accession>A0A507CSJ0</accession>
<evidence type="ECO:0000256" key="1">
    <source>
        <dbReference type="SAM" id="MobiDB-lite"/>
    </source>
</evidence>
<feature type="compositionally biased region" description="Polar residues" evidence="1">
    <location>
        <begin position="1"/>
        <end position="10"/>
    </location>
</feature>
<feature type="region of interest" description="Disordered" evidence="1">
    <location>
        <begin position="1"/>
        <end position="38"/>
    </location>
</feature>
<evidence type="ECO:0000313" key="3">
    <source>
        <dbReference type="Proteomes" id="UP000320475"/>
    </source>
</evidence>
<organism evidence="2 3">
    <name type="scientific">Synchytrium endobioticum</name>
    <dbReference type="NCBI Taxonomy" id="286115"/>
    <lineage>
        <taxon>Eukaryota</taxon>
        <taxon>Fungi</taxon>
        <taxon>Fungi incertae sedis</taxon>
        <taxon>Chytridiomycota</taxon>
        <taxon>Chytridiomycota incertae sedis</taxon>
        <taxon>Chytridiomycetes</taxon>
        <taxon>Synchytriales</taxon>
        <taxon>Synchytriaceae</taxon>
        <taxon>Synchytrium</taxon>
    </lineage>
</organism>
<protein>
    <submittedName>
        <fullName evidence="2">Uncharacterized protein</fullName>
    </submittedName>
</protein>
<dbReference type="AlphaFoldDB" id="A0A507CSJ0"/>
<dbReference type="Proteomes" id="UP000320475">
    <property type="component" value="Unassembled WGS sequence"/>
</dbReference>
<name>A0A507CSJ0_9FUNG</name>
<gene>
    <name evidence="2" type="ORF">SeLEV6574_g05747</name>
</gene>
<sequence length="99" mass="10889">MNRSSASKNTPMKRKADEGGISRAGPSKSRKTIGGVKTRKKLAYGPPSLIIAFVIFVVTEGASRHLLWSDHVSLRQKINQYINMTFMPGSTSNEGERLP</sequence>
<reference evidence="2 3" key="1">
    <citation type="journal article" date="2019" name="Sci. Rep.">
        <title>Comparative genomics of chytrid fungi reveal insights into the obligate biotrophic and pathogenic lifestyle of Synchytrium endobioticum.</title>
        <authorList>
            <person name="van de Vossenberg B.T.L.H."/>
            <person name="Warris S."/>
            <person name="Nguyen H.D.T."/>
            <person name="van Gent-Pelzer M.P.E."/>
            <person name="Joly D.L."/>
            <person name="van de Geest H.C."/>
            <person name="Bonants P.J.M."/>
            <person name="Smith D.S."/>
            <person name="Levesque C.A."/>
            <person name="van der Lee T.A.J."/>
        </authorList>
    </citation>
    <scope>NUCLEOTIDE SEQUENCE [LARGE SCALE GENOMIC DNA]</scope>
    <source>
        <strain evidence="2 3">LEV6574</strain>
    </source>
</reference>
<proteinExistence type="predicted"/>
<dbReference type="EMBL" id="QEAM01000285">
    <property type="protein sequence ID" value="TPX42116.1"/>
    <property type="molecule type" value="Genomic_DNA"/>
</dbReference>
<evidence type="ECO:0000313" key="2">
    <source>
        <dbReference type="EMBL" id="TPX42116.1"/>
    </source>
</evidence>
<comment type="caution">
    <text evidence="2">The sequence shown here is derived from an EMBL/GenBank/DDBJ whole genome shotgun (WGS) entry which is preliminary data.</text>
</comment>